<protein>
    <recommendedName>
        <fullName evidence="3">Reverse transcriptase domain-containing protein</fullName>
    </recommendedName>
</protein>
<dbReference type="Proteomes" id="UP001396898">
    <property type="component" value="Unassembled WGS sequence"/>
</dbReference>
<dbReference type="SUPFAM" id="SSF56219">
    <property type="entry name" value="DNase I-like"/>
    <property type="match status" value="1"/>
</dbReference>
<gene>
    <name evidence="4" type="ORF">PG991_009221</name>
</gene>
<dbReference type="InterPro" id="IPR005135">
    <property type="entry name" value="Endo/exonuclease/phosphatase"/>
</dbReference>
<comment type="subcellular location">
    <subcellularLocation>
        <location evidence="1">Mitochondrion</location>
    </subcellularLocation>
</comment>
<feature type="domain" description="Reverse transcriptase" evidence="3">
    <location>
        <begin position="445"/>
        <end position="719"/>
    </location>
</feature>
<sequence length="766" mass="85619">MAQGRLLTTPMGHHRWVKMVPPVRREGRWPIRTMLWVSKEVEAEQVPVRSPDITAAVVRLPEHAVSVASVYVPVEDPPALQGACRKLRTAIEAVRSKTGAVVEVVITGDFNRHDQLWGGEEGRLEKQGEADPIIHFMAEFGLNSLLPRGTKTWSGGAYSTTIDLVLASEEMKDSLVKCRVPDTEHGSDHRTIEAVLEMATPAAESQERLLFKNAPWKDINTRIAAALATTPTGGTVQQQTDRLMGVVLEAVHALTPKAKPSPYAKRWWTTDLTQLRRIHTYWRNRTRAERRAGCTRSDLEVTAKGAAKQYHDAIRQQKKKHWNEFLADNDNIWKAAKYLKAGDDTAFGKVPQLARADGTSTSNQAEQAEELLTKFFPPLPDEIADEGDRPQRAHIEMRAITMEEIERQLFAAKSWKAPGEDGLPVAVWKEVWPVVKQRVLALFRTSLEEGELPTQWRHAKIIPLRKPGKEDYTIAKAWRPISLLSTLGKVMESVIAERVSYLVETFGLLPTNHFGARKGRSAEQALMLLEEQVYAAWRGHKDLSLVSFDVKGAYNGVFDVRLLQRMKARGIPDQLLRWIRAFCSGRTATIQVNGHTPESRSLPQAGLPQGSPLSPILFLFFNADLVQRRIDCYGGAVAFVDDFTAWVTGPTAQSNREGVEAIINDALAWERRSGATFEADKTAIIHFARQPYKADPAPFTIKGREVRPREHVKILGVIIDTKLKYKEHIAEAAAKGLEAVLELRRLKGLSPATARQLFTATVTPVV</sequence>
<name>A0ABR1RKJ2_9PEZI</name>
<evidence type="ECO:0000313" key="4">
    <source>
        <dbReference type="EMBL" id="KAK8013628.1"/>
    </source>
</evidence>
<dbReference type="InterPro" id="IPR036691">
    <property type="entry name" value="Endo/exonu/phosph_ase_sf"/>
</dbReference>
<dbReference type="SUPFAM" id="SSF56672">
    <property type="entry name" value="DNA/RNA polymerases"/>
    <property type="match status" value="1"/>
</dbReference>
<evidence type="ECO:0000256" key="1">
    <source>
        <dbReference type="ARBA" id="ARBA00004173"/>
    </source>
</evidence>
<keyword evidence="2" id="KW-0496">Mitochondrion</keyword>
<dbReference type="EMBL" id="JAQQWI010000013">
    <property type="protein sequence ID" value="KAK8013628.1"/>
    <property type="molecule type" value="Genomic_DNA"/>
</dbReference>
<dbReference type="Pfam" id="PF14529">
    <property type="entry name" value="Exo_endo_phos_2"/>
    <property type="match status" value="1"/>
</dbReference>
<accession>A0ABR1RKJ2</accession>
<evidence type="ECO:0000256" key="2">
    <source>
        <dbReference type="ARBA" id="ARBA00023128"/>
    </source>
</evidence>
<evidence type="ECO:0000313" key="5">
    <source>
        <dbReference type="Proteomes" id="UP001396898"/>
    </source>
</evidence>
<dbReference type="Gene3D" id="3.60.10.10">
    <property type="entry name" value="Endonuclease/exonuclease/phosphatase"/>
    <property type="match status" value="1"/>
</dbReference>
<dbReference type="PANTHER" id="PTHR33481">
    <property type="entry name" value="REVERSE TRANSCRIPTASE"/>
    <property type="match status" value="1"/>
</dbReference>
<evidence type="ECO:0000259" key="3">
    <source>
        <dbReference type="PROSITE" id="PS50878"/>
    </source>
</evidence>
<proteinExistence type="predicted"/>
<dbReference type="PROSITE" id="PS50878">
    <property type="entry name" value="RT_POL"/>
    <property type="match status" value="1"/>
</dbReference>
<dbReference type="InterPro" id="IPR000477">
    <property type="entry name" value="RT_dom"/>
</dbReference>
<comment type="caution">
    <text evidence="4">The sequence shown here is derived from an EMBL/GenBank/DDBJ whole genome shotgun (WGS) entry which is preliminary data.</text>
</comment>
<keyword evidence="5" id="KW-1185">Reference proteome</keyword>
<dbReference type="PANTHER" id="PTHR33481:SF1">
    <property type="entry name" value="ENDONUCLEASE_EXONUCLEASE_PHOSPHATASE DOMAIN-CONTAINING PROTEIN-RELATED"/>
    <property type="match status" value="1"/>
</dbReference>
<organism evidence="4 5">
    <name type="scientific">Apiospora marii</name>
    <dbReference type="NCBI Taxonomy" id="335849"/>
    <lineage>
        <taxon>Eukaryota</taxon>
        <taxon>Fungi</taxon>
        <taxon>Dikarya</taxon>
        <taxon>Ascomycota</taxon>
        <taxon>Pezizomycotina</taxon>
        <taxon>Sordariomycetes</taxon>
        <taxon>Xylariomycetidae</taxon>
        <taxon>Amphisphaeriales</taxon>
        <taxon>Apiosporaceae</taxon>
        <taxon>Apiospora</taxon>
    </lineage>
</organism>
<dbReference type="Pfam" id="PF00078">
    <property type="entry name" value="RVT_1"/>
    <property type="match status" value="1"/>
</dbReference>
<dbReference type="InterPro" id="IPR043502">
    <property type="entry name" value="DNA/RNA_pol_sf"/>
</dbReference>
<dbReference type="CDD" id="cd01650">
    <property type="entry name" value="RT_nLTR_like"/>
    <property type="match status" value="1"/>
</dbReference>
<reference evidence="4 5" key="1">
    <citation type="submission" date="2023-01" db="EMBL/GenBank/DDBJ databases">
        <title>Analysis of 21 Apiospora genomes using comparative genomics revels a genus with tremendous synthesis potential of carbohydrate active enzymes and secondary metabolites.</title>
        <authorList>
            <person name="Sorensen T."/>
        </authorList>
    </citation>
    <scope>NUCLEOTIDE SEQUENCE [LARGE SCALE GENOMIC DNA]</scope>
    <source>
        <strain evidence="4 5">CBS 20057</strain>
    </source>
</reference>